<keyword evidence="8" id="KW-1185">Reference proteome</keyword>
<dbReference type="Gene3D" id="1.20.1740.10">
    <property type="entry name" value="Amino acid/polyamine transporter I"/>
    <property type="match status" value="2"/>
</dbReference>
<keyword evidence="4 6" id="KW-0472">Membrane</keyword>
<feature type="compositionally biased region" description="Polar residues" evidence="5">
    <location>
        <begin position="1"/>
        <end position="10"/>
    </location>
</feature>
<gene>
    <name evidence="7" type="ORF">NEMBOFW57_004522</name>
</gene>
<dbReference type="InterPro" id="IPR002293">
    <property type="entry name" value="AA/rel_permease1"/>
</dbReference>
<feature type="transmembrane region" description="Helical" evidence="6">
    <location>
        <begin position="417"/>
        <end position="438"/>
    </location>
</feature>
<evidence type="ECO:0000256" key="5">
    <source>
        <dbReference type="SAM" id="MobiDB-lite"/>
    </source>
</evidence>
<reference evidence="7" key="1">
    <citation type="submission" date="2023-02" db="EMBL/GenBank/DDBJ databases">
        <authorList>
            <person name="Palmer J.M."/>
        </authorList>
    </citation>
    <scope>NUCLEOTIDE SEQUENCE</scope>
    <source>
        <strain evidence="7">FW57</strain>
    </source>
</reference>
<name>A0AAD4F7A3_9PEZI</name>
<evidence type="ECO:0000256" key="2">
    <source>
        <dbReference type="ARBA" id="ARBA00022692"/>
    </source>
</evidence>
<comment type="subcellular location">
    <subcellularLocation>
        <location evidence="1">Membrane</location>
        <topology evidence="1">Multi-pass membrane protein</topology>
    </subcellularLocation>
</comment>
<proteinExistence type="predicted"/>
<organism evidence="7 8">
    <name type="scientific">Staphylotrichum longicolle</name>
    <dbReference type="NCBI Taxonomy" id="669026"/>
    <lineage>
        <taxon>Eukaryota</taxon>
        <taxon>Fungi</taxon>
        <taxon>Dikarya</taxon>
        <taxon>Ascomycota</taxon>
        <taxon>Pezizomycotina</taxon>
        <taxon>Sordariomycetes</taxon>
        <taxon>Sordariomycetidae</taxon>
        <taxon>Sordariales</taxon>
        <taxon>Chaetomiaceae</taxon>
        <taxon>Staphylotrichum</taxon>
    </lineage>
</organism>
<feature type="transmembrane region" description="Helical" evidence="6">
    <location>
        <begin position="216"/>
        <end position="241"/>
    </location>
</feature>
<accession>A0AAD4F7A3</accession>
<dbReference type="InterPro" id="IPR050598">
    <property type="entry name" value="AminoAcid_Transporter"/>
</dbReference>
<keyword evidence="3 6" id="KW-1133">Transmembrane helix</keyword>
<evidence type="ECO:0000256" key="6">
    <source>
        <dbReference type="SAM" id="Phobius"/>
    </source>
</evidence>
<feature type="transmembrane region" description="Helical" evidence="6">
    <location>
        <begin position="97"/>
        <end position="115"/>
    </location>
</feature>
<evidence type="ECO:0000256" key="1">
    <source>
        <dbReference type="ARBA" id="ARBA00004141"/>
    </source>
</evidence>
<dbReference type="AlphaFoldDB" id="A0AAD4F7A3"/>
<dbReference type="PANTHER" id="PTHR11785:SF382">
    <property type="entry name" value="LOW-AFFINITY METHIONINE PERMEASE"/>
    <property type="match status" value="1"/>
</dbReference>
<evidence type="ECO:0000256" key="3">
    <source>
        <dbReference type="ARBA" id="ARBA00022989"/>
    </source>
</evidence>
<dbReference type="PANTHER" id="PTHR11785">
    <property type="entry name" value="AMINO ACID TRANSPORTER"/>
    <property type="match status" value="1"/>
</dbReference>
<dbReference type="GO" id="GO:0015179">
    <property type="term" value="F:L-amino acid transmembrane transporter activity"/>
    <property type="evidence" value="ECO:0007669"/>
    <property type="project" value="TreeGrafter"/>
</dbReference>
<dbReference type="Pfam" id="PF13520">
    <property type="entry name" value="AA_permease_2"/>
    <property type="match status" value="2"/>
</dbReference>
<protein>
    <recommendedName>
        <fullName evidence="9">High-affinity methionine permease</fullName>
    </recommendedName>
</protein>
<feature type="transmembrane region" description="Helical" evidence="6">
    <location>
        <begin position="375"/>
        <end position="397"/>
    </location>
</feature>
<feature type="transmembrane region" description="Helical" evidence="6">
    <location>
        <begin position="336"/>
        <end position="355"/>
    </location>
</feature>
<evidence type="ECO:0008006" key="9">
    <source>
        <dbReference type="Google" id="ProtNLM"/>
    </source>
</evidence>
<dbReference type="GO" id="GO:0016020">
    <property type="term" value="C:membrane"/>
    <property type="evidence" value="ECO:0007669"/>
    <property type="project" value="UniProtKB-SubCell"/>
</dbReference>
<sequence>MDPDQRSVTSDPERANNPASVAESDSEWHSGLLPQDVERLNQAREDRFAIVEEIPVNKASLGAFSVACLLFNRMTGSGIFNSSSVVFYNTQSIGVSLLMWLYGVAMTLSGLVLYIELGLTIPRWTLANGTKISTPRSGAELVYFNYFLKAPKYLATCVFGISFLVFGNTATNSVAFAVAAMQAAGVTSTAGKIVGIALAVNTFSCLLHSMSRKYGIWLNNLLGTLKMLMLVLMVIIGFVFLDKSVSNANFDTATSFSKTERTPTAACGALRALSAIGNVIVFTFTAARVKQEIAKEGIFPWSLYLASSYDFSFRHGFRRLPAHAAGHQLHTQKAPAAALALHWVVTTILILAAVLGTAAETASEDTFSHLPGYSLLLTAFAYGLDIMWFSVIGIAMLRLRLWPGSTWRKKSPVPHALGVVAAVVFTATNVVPLVLIWVPDPREKFMSRSDGKVPWFASQTMAVTTMVAGVLYWAGFKFYLWQRRSAKGEVLTVTRSPVFWSPKDGQRPGGQRVLVLLFEIIRQKRVEMVAGKGADACMEWRGSDARDKVYGLLALAATKTRIVADYSQTVRQVYLDVCKTECLGSFADAPRMLWRKTFGSVRY</sequence>
<feature type="transmembrane region" description="Helical" evidence="6">
    <location>
        <begin position="453"/>
        <end position="474"/>
    </location>
</feature>
<dbReference type="EMBL" id="JAHCVI010000001">
    <property type="protein sequence ID" value="KAG7294449.1"/>
    <property type="molecule type" value="Genomic_DNA"/>
</dbReference>
<evidence type="ECO:0000313" key="8">
    <source>
        <dbReference type="Proteomes" id="UP001197093"/>
    </source>
</evidence>
<comment type="caution">
    <text evidence="7">The sequence shown here is derived from an EMBL/GenBank/DDBJ whole genome shotgun (WGS) entry which is preliminary data.</text>
</comment>
<evidence type="ECO:0000313" key="7">
    <source>
        <dbReference type="EMBL" id="KAG7294449.1"/>
    </source>
</evidence>
<evidence type="ECO:0000256" key="4">
    <source>
        <dbReference type="ARBA" id="ARBA00023136"/>
    </source>
</evidence>
<keyword evidence="2 6" id="KW-0812">Transmembrane</keyword>
<dbReference type="Proteomes" id="UP001197093">
    <property type="component" value="Unassembled WGS sequence"/>
</dbReference>
<feature type="region of interest" description="Disordered" evidence="5">
    <location>
        <begin position="1"/>
        <end position="29"/>
    </location>
</feature>
<feature type="transmembrane region" description="Helical" evidence="6">
    <location>
        <begin position="193"/>
        <end position="210"/>
    </location>
</feature>
<feature type="transmembrane region" description="Helical" evidence="6">
    <location>
        <begin position="153"/>
        <end position="181"/>
    </location>
</feature>